<dbReference type="AlphaFoldDB" id="A0AAD4RD35"/>
<organism evidence="1 2">
    <name type="scientific">Ditylenchus destructor</name>
    <dbReference type="NCBI Taxonomy" id="166010"/>
    <lineage>
        <taxon>Eukaryota</taxon>
        <taxon>Metazoa</taxon>
        <taxon>Ecdysozoa</taxon>
        <taxon>Nematoda</taxon>
        <taxon>Chromadorea</taxon>
        <taxon>Rhabditida</taxon>
        <taxon>Tylenchina</taxon>
        <taxon>Tylenchomorpha</taxon>
        <taxon>Sphaerularioidea</taxon>
        <taxon>Anguinidae</taxon>
        <taxon>Anguininae</taxon>
        <taxon>Ditylenchus</taxon>
    </lineage>
</organism>
<reference evidence="1" key="1">
    <citation type="submission" date="2022-01" db="EMBL/GenBank/DDBJ databases">
        <title>Genome Sequence Resource for Two Populations of Ditylenchus destructor, the Migratory Endoparasitic Phytonematode.</title>
        <authorList>
            <person name="Zhang H."/>
            <person name="Lin R."/>
            <person name="Xie B."/>
        </authorList>
    </citation>
    <scope>NUCLEOTIDE SEQUENCE</scope>
    <source>
        <strain evidence="1">BazhouSP</strain>
    </source>
</reference>
<dbReference type="EMBL" id="JAKKPZ010000001">
    <property type="protein sequence ID" value="KAI1728046.1"/>
    <property type="molecule type" value="Genomic_DNA"/>
</dbReference>
<sequence length="237" mass="27769">MWRFASMYGIGKKLGRSPYYDASLSCMKSAKKEVEGMLPEYATRMQFFTPKPDEEKIINFGDHCCRYQNTNMLQNVTEKYIHLSGKYFQSLAFFHDSHDEIRTFFNWSEAARRNMSIYADKLFGSANSHKLCVHTRLITRVYQPKQMSRLEDMCFASIYCDSLLITASSSTFAWWIGYLMDATRNSTIGSVFYNSDFKATDNYNFDNFPSNWTPLKLIPTIIEDDRVKTWKRKNSFP</sequence>
<proteinExistence type="predicted"/>
<evidence type="ECO:0000313" key="2">
    <source>
        <dbReference type="Proteomes" id="UP001201812"/>
    </source>
</evidence>
<protein>
    <submittedName>
        <fullName evidence="1">Galactoside 2-alpha-L-fucosyltransferase</fullName>
    </submittedName>
</protein>
<evidence type="ECO:0000313" key="1">
    <source>
        <dbReference type="EMBL" id="KAI1728046.1"/>
    </source>
</evidence>
<gene>
    <name evidence="1" type="ORF">DdX_00196</name>
</gene>
<comment type="caution">
    <text evidence="1">The sequence shown here is derived from an EMBL/GenBank/DDBJ whole genome shotgun (WGS) entry which is preliminary data.</text>
</comment>
<name>A0AAD4RD35_9BILA</name>
<dbReference type="InterPro" id="IPR052501">
    <property type="entry name" value="Alpha-1-2_FucT"/>
</dbReference>
<dbReference type="PANTHER" id="PTHR22898:SF3">
    <property type="entry name" value="ALPHA-1,2-FUCOSYLTRANSFERASE-RELATED"/>
    <property type="match status" value="1"/>
</dbReference>
<accession>A0AAD4RD35</accession>
<keyword evidence="2" id="KW-1185">Reference proteome</keyword>
<dbReference type="Proteomes" id="UP001201812">
    <property type="component" value="Unassembled WGS sequence"/>
</dbReference>
<dbReference type="PANTHER" id="PTHR22898">
    <property type="entry name" value="UNCHARACTERIZED GLYCOSOL TRANSFERASE-RELATED"/>
    <property type="match status" value="1"/>
</dbReference>